<dbReference type="GO" id="GO:0008234">
    <property type="term" value="F:cysteine-type peptidase activity"/>
    <property type="evidence" value="ECO:0007669"/>
    <property type="project" value="UniProtKB-KW"/>
</dbReference>
<evidence type="ECO:0000256" key="2">
    <source>
        <dbReference type="ARBA" id="ARBA00022670"/>
    </source>
</evidence>
<dbReference type="InterPro" id="IPR036440">
    <property type="entry name" value="Peptidase_C15-like_sf"/>
</dbReference>
<dbReference type="OrthoDB" id="407146at2759"/>
<keyword evidence="4" id="KW-0788">Thiol protease</keyword>
<dbReference type="PANTHER" id="PTHR23402:SF1">
    <property type="entry name" value="PYROGLUTAMYL-PEPTIDASE I"/>
    <property type="match status" value="1"/>
</dbReference>
<dbReference type="InterPro" id="IPR016125">
    <property type="entry name" value="Peptidase_C15-like"/>
</dbReference>
<evidence type="ECO:0000256" key="3">
    <source>
        <dbReference type="ARBA" id="ARBA00022801"/>
    </source>
</evidence>
<organism evidence="5 6">
    <name type="scientific">Sphaerobolus stellatus (strain SS14)</name>
    <dbReference type="NCBI Taxonomy" id="990650"/>
    <lineage>
        <taxon>Eukaryota</taxon>
        <taxon>Fungi</taxon>
        <taxon>Dikarya</taxon>
        <taxon>Basidiomycota</taxon>
        <taxon>Agaricomycotina</taxon>
        <taxon>Agaricomycetes</taxon>
        <taxon>Phallomycetidae</taxon>
        <taxon>Geastrales</taxon>
        <taxon>Sphaerobolaceae</taxon>
        <taxon>Sphaerobolus</taxon>
    </lineage>
</organism>
<proteinExistence type="inferred from homology"/>
<evidence type="ECO:0000313" key="5">
    <source>
        <dbReference type="EMBL" id="KIJ39944.1"/>
    </source>
</evidence>
<dbReference type="SUPFAM" id="SSF53182">
    <property type="entry name" value="Pyrrolidone carboxyl peptidase (pyroglutamate aminopeptidase)"/>
    <property type="match status" value="1"/>
</dbReference>
<reference evidence="5 6" key="1">
    <citation type="submission" date="2014-06" db="EMBL/GenBank/DDBJ databases">
        <title>Evolutionary Origins and Diversification of the Mycorrhizal Mutualists.</title>
        <authorList>
            <consortium name="DOE Joint Genome Institute"/>
            <consortium name="Mycorrhizal Genomics Consortium"/>
            <person name="Kohler A."/>
            <person name="Kuo A."/>
            <person name="Nagy L.G."/>
            <person name="Floudas D."/>
            <person name="Copeland A."/>
            <person name="Barry K.W."/>
            <person name="Cichocki N."/>
            <person name="Veneault-Fourrey C."/>
            <person name="LaButti K."/>
            <person name="Lindquist E.A."/>
            <person name="Lipzen A."/>
            <person name="Lundell T."/>
            <person name="Morin E."/>
            <person name="Murat C."/>
            <person name="Riley R."/>
            <person name="Ohm R."/>
            <person name="Sun H."/>
            <person name="Tunlid A."/>
            <person name="Henrissat B."/>
            <person name="Grigoriev I.V."/>
            <person name="Hibbett D.S."/>
            <person name="Martin F."/>
        </authorList>
    </citation>
    <scope>NUCLEOTIDE SEQUENCE [LARGE SCALE GENOMIC DNA]</scope>
    <source>
        <strain evidence="5 6">SS14</strain>
    </source>
</reference>
<dbReference type="AlphaFoldDB" id="A0A0C9UYL6"/>
<evidence type="ECO:0000256" key="1">
    <source>
        <dbReference type="ARBA" id="ARBA00006641"/>
    </source>
</evidence>
<dbReference type="Gene3D" id="3.40.630.20">
    <property type="entry name" value="Peptidase C15, pyroglutamyl peptidase I-like"/>
    <property type="match status" value="1"/>
</dbReference>
<dbReference type="PANTHER" id="PTHR23402">
    <property type="entry name" value="PROTEASE FAMILY C15 PYROGLUTAMYL-PEPTIDASE I-RELATED"/>
    <property type="match status" value="1"/>
</dbReference>
<gene>
    <name evidence="5" type="ORF">M422DRAFT_230565</name>
</gene>
<comment type="similarity">
    <text evidence="1">Belongs to the peptidase C15 family.</text>
</comment>
<keyword evidence="2" id="KW-0645">Protease</keyword>
<protein>
    <recommendedName>
        <fullName evidence="7">Pyroglutamyl-peptidase I</fullName>
    </recommendedName>
</protein>
<evidence type="ECO:0000256" key="4">
    <source>
        <dbReference type="ARBA" id="ARBA00022807"/>
    </source>
</evidence>
<dbReference type="Proteomes" id="UP000054279">
    <property type="component" value="Unassembled WGS sequence"/>
</dbReference>
<name>A0A0C9UYL6_SPHS4</name>
<keyword evidence="6" id="KW-1185">Reference proteome</keyword>
<evidence type="ECO:0008006" key="7">
    <source>
        <dbReference type="Google" id="ProtNLM"/>
    </source>
</evidence>
<dbReference type="GO" id="GO:0006508">
    <property type="term" value="P:proteolysis"/>
    <property type="evidence" value="ECO:0007669"/>
    <property type="project" value="UniProtKB-KW"/>
</dbReference>
<accession>A0A0C9UYL6</accession>
<sequence>MPPPPQSPEKKQFNVLITGYGPFSYVTDNPSWACIAALHNTTLTTSESSHTIKITCVGPLRVVYDAILSLAPSIHSRPPTFPPFSDILHERTSLEPNVQPPDGGWDLTLHLGAGRNGRVTVETIGHKTGYAIPDADGKLPPIVDVGSKVEKGVSEAENFERKRIARENGAGSSLKQGDTLRGFGKGYEGFPEELKTEIDAEGLISFLRKKIKDQRILISTDAGHYLCDFICYGSLAESQRALFDSNIKPEEGVKRSKSLFMHVPYDLGDPFTLVELTTIMKQTVAWLCTGEGV</sequence>
<evidence type="ECO:0000313" key="6">
    <source>
        <dbReference type="Proteomes" id="UP000054279"/>
    </source>
</evidence>
<keyword evidence="3" id="KW-0378">Hydrolase</keyword>
<dbReference type="HOGENOM" id="CLU_043960_1_0_1"/>
<dbReference type="EMBL" id="KN837148">
    <property type="protein sequence ID" value="KIJ39944.1"/>
    <property type="molecule type" value="Genomic_DNA"/>
</dbReference>